<dbReference type="Pfam" id="PF13704">
    <property type="entry name" value="Glyco_tranf_2_4"/>
    <property type="match status" value="1"/>
</dbReference>
<protein>
    <recommendedName>
        <fullName evidence="3">Glycosyltransferase family 2 protein</fullName>
    </recommendedName>
</protein>
<organism evidence="1 2">
    <name type="scientific">Planctobacterium marinum</name>
    <dbReference type="NCBI Taxonomy" id="1631968"/>
    <lineage>
        <taxon>Bacteria</taxon>
        <taxon>Pseudomonadati</taxon>
        <taxon>Pseudomonadota</taxon>
        <taxon>Gammaproteobacteria</taxon>
        <taxon>Alteromonadales</taxon>
        <taxon>Alteromonadaceae</taxon>
        <taxon>Planctobacterium</taxon>
    </lineage>
</organism>
<dbReference type="RefSeq" id="WP_338294329.1">
    <property type="nucleotide sequence ID" value="NZ_AP027272.1"/>
</dbReference>
<dbReference type="Gene3D" id="3.90.550.10">
    <property type="entry name" value="Spore Coat Polysaccharide Biosynthesis Protein SpsA, Chain A"/>
    <property type="match status" value="1"/>
</dbReference>
<dbReference type="InterPro" id="IPR029044">
    <property type="entry name" value="Nucleotide-diphossugar_trans"/>
</dbReference>
<keyword evidence="2" id="KW-1185">Reference proteome</keyword>
<dbReference type="SUPFAM" id="SSF53448">
    <property type="entry name" value="Nucleotide-diphospho-sugar transferases"/>
    <property type="match status" value="1"/>
</dbReference>
<evidence type="ECO:0000313" key="1">
    <source>
        <dbReference type="EMBL" id="BDX08257.1"/>
    </source>
</evidence>
<gene>
    <name evidence="1" type="ORF">MACH26_37780</name>
</gene>
<dbReference type="EMBL" id="AP027272">
    <property type="protein sequence ID" value="BDX08257.1"/>
    <property type="molecule type" value="Genomic_DNA"/>
</dbReference>
<dbReference type="KEGG" id="pmaw:MACH26_37780"/>
<proteinExistence type="predicted"/>
<evidence type="ECO:0000313" key="2">
    <source>
        <dbReference type="Proteomes" id="UP001333710"/>
    </source>
</evidence>
<dbReference type="Proteomes" id="UP001333710">
    <property type="component" value="Chromosome"/>
</dbReference>
<name>A0AA48HRG3_9ALTE</name>
<sequence>MKLNAICMVKNEGDVIAETLLNAIAFCHRIYVFDNGSTDGTWETILELAQQHEQIEIAAHSDEVFKNQLRNRVYNMFHHKYTDDDWWYILDADEMLTEDPKPLLSEADRKGYDMLRVWQAQFYFTDKDMAGYEQEDKSLPVTERRRHYRINWREPRFFKNKQNQQWSENISGRLPPFCKRFYYKAPICRHYAQRTPEQIKARNQIRINNPFSFFHLKNGKADNWLKQADDMFVYNNDGKFQFPVADRVKYFASEFRYWCQWRVKNVVNLVHKALSFATPQPR</sequence>
<dbReference type="AlphaFoldDB" id="A0AA48HRG3"/>
<evidence type="ECO:0008006" key="3">
    <source>
        <dbReference type="Google" id="ProtNLM"/>
    </source>
</evidence>
<accession>A0AA48HRG3</accession>
<reference evidence="1" key="1">
    <citation type="submission" date="2023-01" db="EMBL/GenBank/DDBJ databases">
        <title>Complete genome sequence of Planctobacterium marinum strain Dej080120_11.</title>
        <authorList>
            <person name="Ueki S."/>
            <person name="Maruyama F."/>
        </authorList>
    </citation>
    <scope>NUCLEOTIDE SEQUENCE</scope>
    <source>
        <strain evidence="1">Dej080120_11</strain>
    </source>
</reference>